<sequence>MRGSVLLLFMRGGASVDPRRVLRPQRHLEEEEEEEFVEEEAEKFVGGKGESAEN</sequence>
<dbReference type="AlphaFoldDB" id="A0A830CJ63"/>
<organism evidence="2 3">
    <name type="scientific">Phtheirospermum japonicum</name>
    <dbReference type="NCBI Taxonomy" id="374723"/>
    <lineage>
        <taxon>Eukaryota</taxon>
        <taxon>Viridiplantae</taxon>
        <taxon>Streptophyta</taxon>
        <taxon>Embryophyta</taxon>
        <taxon>Tracheophyta</taxon>
        <taxon>Spermatophyta</taxon>
        <taxon>Magnoliopsida</taxon>
        <taxon>eudicotyledons</taxon>
        <taxon>Gunneridae</taxon>
        <taxon>Pentapetalae</taxon>
        <taxon>asterids</taxon>
        <taxon>lamiids</taxon>
        <taxon>Lamiales</taxon>
        <taxon>Orobanchaceae</taxon>
        <taxon>Orobanchaceae incertae sedis</taxon>
        <taxon>Phtheirospermum</taxon>
    </lineage>
</organism>
<proteinExistence type="predicted"/>
<evidence type="ECO:0000313" key="2">
    <source>
        <dbReference type="EMBL" id="GFP99810.1"/>
    </source>
</evidence>
<accession>A0A830CJ63</accession>
<protein>
    <submittedName>
        <fullName evidence="2">Uncharacterized protein</fullName>
    </submittedName>
</protein>
<keyword evidence="3" id="KW-1185">Reference proteome</keyword>
<gene>
    <name evidence="2" type="ORF">PHJA_002125100</name>
</gene>
<comment type="caution">
    <text evidence="2">The sequence shown here is derived from an EMBL/GenBank/DDBJ whole genome shotgun (WGS) entry which is preliminary data.</text>
</comment>
<evidence type="ECO:0000256" key="1">
    <source>
        <dbReference type="SAM" id="MobiDB-lite"/>
    </source>
</evidence>
<evidence type="ECO:0000313" key="3">
    <source>
        <dbReference type="Proteomes" id="UP000653305"/>
    </source>
</evidence>
<reference evidence="2" key="1">
    <citation type="submission" date="2020-07" db="EMBL/GenBank/DDBJ databases">
        <title>Ethylene signaling mediates host invasion by parasitic plants.</title>
        <authorList>
            <person name="Yoshida S."/>
        </authorList>
    </citation>
    <scope>NUCLEOTIDE SEQUENCE</scope>
    <source>
        <strain evidence="2">Okayama</strain>
    </source>
</reference>
<name>A0A830CJ63_9LAMI</name>
<feature type="compositionally biased region" description="Acidic residues" evidence="1">
    <location>
        <begin position="30"/>
        <end position="41"/>
    </location>
</feature>
<feature type="region of interest" description="Disordered" evidence="1">
    <location>
        <begin position="25"/>
        <end position="54"/>
    </location>
</feature>
<dbReference type="EMBL" id="BMAC01000589">
    <property type="protein sequence ID" value="GFP99810.1"/>
    <property type="molecule type" value="Genomic_DNA"/>
</dbReference>
<dbReference type="Proteomes" id="UP000653305">
    <property type="component" value="Unassembled WGS sequence"/>
</dbReference>